<dbReference type="Proteomes" id="UP000001549">
    <property type="component" value="Chromosome"/>
</dbReference>
<feature type="region of interest" description="Disordered" evidence="1">
    <location>
        <begin position="197"/>
        <end position="336"/>
    </location>
</feature>
<evidence type="ECO:0000313" key="3">
    <source>
        <dbReference type="Proteomes" id="UP000001549"/>
    </source>
</evidence>
<dbReference type="AlphaFoldDB" id="F8B2R3"/>
<feature type="compositionally biased region" description="Low complexity" evidence="1">
    <location>
        <begin position="287"/>
        <end position="301"/>
    </location>
</feature>
<sequence length="351" mass="37165">MAPPYKPPANPYQEQTDHNTGAAWLDGHKPVDVDIDGMVDFARNMATVKDNLDGSTGYLDLLGSLPTQAWDGGALGEAMYVAQMMGFHYSEFRQYFAFLSQGLNNIGMAAQTVADAFQGTDGWSAATLDAVEFAYGDTGEGKPPGLPPGFPVRTWQQAFDENVAKGNGAASGQLDHWTLQSTVSAGLTTVKTYVNQDGMTRTDTSPSGSSGSSGTTTTTLRDADGNVISSSSQASRTDVIGDTVVTTTTSYDGNNHRTGSRTEETTYSGDEVTKRSTQTRGPDDKVTGTTTTETNSDGTQTITTTSGNNKRVVEIGEETEGETSGSLDSPARDAMDDIKTHNYPIAPWALG</sequence>
<feature type="region of interest" description="Disordered" evidence="1">
    <location>
        <begin position="1"/>
        <end position="21"/>
    </location>
</feature>
<dbReference type="RefSeq" id="WP_013871781.1">
    <property type="nucleotide sequence ID" value="NC_015656.1"/>
</dbReference>
<dbReference type="EMBL" id="CP002801">
    <property type="protein sequence ID" value="AEH07785.1"/>
    <property type="molecule type" value="Genomic_DNA"/>
</dbReference>
<dbReference type="HOGENOM" id="CLU_775304_0_0_11"/>
<organism evidence="2 3">
    <name type="scientific">Candidatus Protofrankia datiscae</name>
    <dbReference type="NCBI Taxonomy" id="2716812"/>
    <lineage>
        <taxon>Bacteria</taxon>
        <taxon>Bacillati</taxon>
        <taxon>Actinomycetota</taxon>
        <taxon>Actinomycetes</taxon>
        <taxon>Frankiales</taxon>
        <taxon>Frankiaceae</taxon>
        <taxon>Protofrankia</taxon>
    </lineage>
</organism>
<feature type="compositionally biased region" description="Low complexity" evidence="1">
    <location>
        <begin position="204"/>
        <end position="219"/>
    </location>
</feature>
<reference evidence="2 3" key="1">
    <citation type="submission" date="2011-05" db="EMBL/GenBank/DDBJ databases">
        <title>Complete sequence of chromosome of Frankia symbiont of Datisca glomerata.</title>
        <authorList>
            <consortium name="US DOE Joint Genome Institute"/>
            <person name="Lucas S."/>
            <person name="Han J."/>
            <person name="Lapidus A."/>
            <person name="Cheng J.-F."/>
            <person name="Goodwin L."/>
            <person name="Pitluck S."/>
            <person name="Peters L."/>
            <person name="Mikhailova N."/>
            <person name="Chertkov O."/>
            <person name="Teshima H."/>
            <person name="Han C."/>
            <person name="Tapia R."/>
            <person name="Land M."/>
            <person name="Hauser L."/>
            <person name="Kyrpides N."/>
            <person name="Ivanova N."/>
            <person name="Pagani I."/>
            <person name="Berry A."/>
            <person name="Pawlowski K."/>
            <person name="Persson T."/>
            <person name="Vanden Heuvel B."/>
            <person name="Benson D."/>
            <person name="Woyke T."/>
        </authorList>
    </citation>
    <scope>NUCLEOTIDE SEQUENCE [LARGE SCALE GENOMIC DNA]</scope>
    <source>
        <strain evidence="3">4085684</strain>
    </source>
</reference>
<proteinExistence type="predicted"/>
<feature type="compositionally biased region" description="Pro residues" evidence="1">
    <location>
        <begin position="1"/>
        <end position="10"/>
    </location>
</feature>
<name>F8B2R3_9ACTN</name>
<dbReference type="KEGG" id="fsy:FsymDg_0213"/>
<keyword evidence="3" id="KW-1185">Reference proteome</keyword>
<accession>F8B2R3</accession>
<protein>
    <submittedName>
        <fullName evidence="2">Uncharacterized protein</fullName>
    </submittedName>
</protein>
<dbReference type="eggNOG" id="ENOG50348PA">
    <property type="taxonomic scope" value="Bacteria"/>
</dbReference>
<feature type="compositionally biased region" description="Polar residues" evidence="1">
    <location>
        <begin position="227"/>
        <end position="236"/>
    </location>
</feature>
<gene>
    <name evidence="2" type="ordered locus">FsymDg_0213</name>
</gene>
<evidence type="ECO:0000313" key="2">
    <source>
        <dbReference type="EMBL" id="AEH07785.1"/>
    </source>
</evidence>
<dbReference type="STRING" id="656024.FsymDg_0213"/>
<evidence type="ECO:0000256" key="1">
    <source>
        <dbReference type="SAM" id="MobiDB-lite"/>
    </source>
</evidence>